<keyword evidence="3" id="KW-0238">DNA-binding</keyword>
<evidence type="ECO:0000313" key="7">
    <source>
        <dbReference type="Proteomes" id="UP000071765"/>
    </source>
</evidence>
<sequence length="353" mass="41149">MASYRKRSNGWEYRVSYKKPDGTFGSKSKGGFKTKAEAVIAASQAQIDLENNVIVDKTITLADYFDQWATVHKKPHIDPVTFEKYEFTHKKILEYFPDVKMHKITPTSYQNVLNLMADRFVHSTIKLFNQHIRGALKVAVYEGTLKKDFTTLAKVHSNVDSKDEANKFIELEEYLELIAHSRKNIKHQSHFFIYLVSKTGLRPAEAQGLTTDDMYDILELDINKTYKISGKNKGWKGTKNKQSQRRVLYDNDVWEAYQEYLKTGYIDNPKKRLFIRASDTAIKKVIRKRVSNQLATPHSLRHTYVSYLKHKGIDILTISKLIGHKDVLETLKTYTHLFQDQKEDDFEKIRQLF</sequence>
<dbReference type="InterPro" id="IPR011010">
    <property type="entry name" value="DNA_brk_join_enz"/>
</dbReference>
<dbReference type="Pfam" id="PF00589">
    <property type="entry name" value="Phage_integrase"/>
    <property type="match status" value="1"/>
</dbReference>
<evidence type="ECO:0000256" key="3">
    <source>
        <dbReference type="ARBA" id="ARBA00023125"/>
    </source>
</evidence>
<dbReference type="PANTHER" id="PTHR30349">
    <property type="entry name" value="PHAGE INTEGRASE-RELATED"/>
    <property type="match status" value="1"/>
</dbReference>
<accession>A0A0Z8G4C0</accession>
<dbReference type="InterPro" id="IPR002104">
    <property type="entry name" value="Integrase_catalytic"/>
</dbReference>
<dbReference type="Gene3D" id="1.10.443.10">
    <property type="entry name" value="Intergrase catalytic core"/>
    <property type="match status" value="1"/>
</dbReference>
<dbReference type="CDD" id="cd01189">
    <property type="entry name" value="INT_ICEBs1_C_like"/>
    <property type="match status" value="1"/>
</dbReference>
<dbReference type="SUPFAM" id="SSF56349">
    <property type="entry name" value="DNA breaking-rejoining enzymes"/>
    <property type="match status" value="1"/>
</dbReference>
<dbReference type="EMBL" id="FIIN01000026">
    <property type="protein sequence ID" value="CYW29400.1"/>
    <property type="molecule type" value="Genomic_DNA"/>
</dbReference>
<feature type="domain" description="Tyr recombinase" evidence="5">
    <location>
        <begin position="164"/>
        <end position="347"/>
    </location>
</feature>
<dbReference type="InterPro" id="IPR050090">
    <property type="entry name" value="Tyrosine_recombinase_XerCD"/>
</dbReference>
<reference evidence="6 7" key="1">
    <citation type="submission" date="2016-02" db="EMBL/GenBank/DDBJ databases">
        <authorList>
            <consortium name="Pathogen Informatics"/>
        </authorList>
    </citation>
    <scope>NUCLEOTIDE SEQUENCE [LARGE SCALE GENOMIC DNA]</scope>
    <source>
        <strain evidence="6 7">LSS90</strain>
    </source>
</reference>
<protein>
    <submittedName>
        <fullName evidence="6">Integrase family protein</fullName>
    </submittedName>
</protein>
<dbReference type="Pfam" id="PF14657">
    <property type="entry name" value="Arm-DNA-bind_4"/>
    <property type="match status" value="1"/>
</dbReference>
<dbReference type="RefSeq" id="WP_029749827.1">
    <property type="nucleotide sequence ID" value="NZ_CEDD01000054.1"/>
</dbReference>
<organism evidence="6 7">
    <name type="scientific">Streptococcus suis</name>
    <dbReference type="NCBI Taxonomy" id="1307"/>
    <lineage>
        <taxon>Bacteria</taxon>
        <taxon>Bacillati</taxon>
        <taxon>Bacillota</taxon>
        <taxon>Bacilli</taxon>
        <taxon>Lactobacillales</taxon>
        <taxon>Streptococcaceae</taxon>
        <taxon>Streptococcus</taxon>
    </lineage>
</organism>
<keyword evidence="4" id="KW-0233">DNA recombination</keyword>
<dbReference type="Pfam" id="PF14659">
    <property type="entry name" value="Phage_int_SAM_3"/>
    <property type="match status" value="1"/>
</dbReference>
<dbReference type="Proteomes" id="UP000071765">
    <property type="component" value="Unassembled WGS sequence"/>
</dbReference>
<gene>
    <name evidence="6" type="primary">xerC_2</name>
    <name evidence="6" type="ORF">ERS132452_02241</name>
</gene>
<name>A0A0Z8G4C0_STRSU</name>
<dbReference type="AlphaFoldDB" id="A0A0Z8G4C0"/>
<dbReference type="Gene3D" id="1.10.150.130">
    <property type="match status" value="1"/>
</dbReference>
<dbReference type="PANTHER" id="PTHR30349:SF41">
    <property type="entry name" value="INTEGRASE_RECOMBINASE PROTEIN MJ0367-RELATED"/>
    <property type="match status" value="1"/>
</dbReference>
<dbReference type="InterPro" id="IPR010998">
    <property type="entry name" value="Integrase_recombinase_N"/>
</dbReference>
<dbReference type="GO" id="GO:0003677">
    <property type="term" value="F:DNA binding"/>
    <property type="evidence" value="ECO:0007669"/>
    <property type="project" value="UniProtKB-KW"/>
</dbReference>
<dbReference type="InterPro" id="IPR028259">
    <property type="entry name" value="AP2-like_int_N"/>
</dbReference>
<evidence type="ECO:0000256" key="4">
    <source>
        <dbReference type="ARBA" id="ARBA00023172"/>
    </source>
</evidence>
<dbReference type="InterPro" id="IPR013762">
    <property type="entry name" value="Integrase-like_cat_sf"/>
</dbReference>
<proteinExistence type="inferred from homology"/>
<comment type="similarity">
    <text evidence="1">Belongs to the 'phage' integrase family.</text>
</comment>
<dbReference type="InterPro" id="IPR004107">
    <property type="entry name" value="Integrase_SAM-like_N"/>
</dbReference>
<dbReference type="PROSITE" id="PS51898">
    <property type="entry name" value="TYR_RECOMBINASE"/>
    <property type="match status" value="1"/>
</dbReference>
<evidence type="ECO:0000259" key="5">
    <source>
        <dbReference type="PROSITE" id="PS51898"/>
    </source>
</evidence>
<dbReference type="GO" id="GO:0006310">
    <property type="term" value="P:DNA recombination"/>
    <property type="evidence" value="ECO:0007669"/>
    <property type="project" value="UniProtKB-KW"/>
</dbReference>
<evidence type="ECO:0000256" key="2">
    <source>
        <dbReference type="ARBA" id="ARBA00022908"/>
    </source>
</evidence>
<keyword evidence="2" id="KW-0229">DNA integration</keyword>
<evidence type="ECO:0000313" key="6">
    <source>
        <dbReference type="EMBL" id="CYW29400.1"/>
    </source>
</evidence>
<dbReference type="GO" id="GO:0015074">
    <property type="term" value="P:DNA integration"/>
    <property type="evidence" value="ECO:0007669"/>
    <property type="project" value="UniProtKB-KW"/>
</dbReference>
<evidence type="ECO:0000256" key="1">
    <source>
        <dbReference type="ARBA" id="ARBA00008857"/>
    </source>
</evidence>